<dbReference type="RefSeq" id="WP_101309271.1">
    <property type="nucleotide sequence ID" value="NZ_MVDE01000009.1"/>
</dbReference>
<comment type="subcellular location">
    <subcellularLocation>
        <location evidence="1 7">Cell outer membrane</location>
        <topology evidence="1 7">Multi-pass membrane protein</topology>
    </subcellularLocation>
</comment>
<dbReference type="SUPFAM" id="SSF49464">
    <property type="entry name" value="Carboxypeptidase regulatory domain-like"/>
    <property type="match status" value="1"/>
</dbReference>
<dbReference type="InterPro" id="IPR023997">
    <property type="entry name" value="TonB-dep_OMP_SusC/RagA_CS"/>
</dbReference>
<evidence type="ECO:0000313" key="11">
    <source>
        <dbReference type="Proteomes" id="UP000233618"/>
    </source>
</evidence>
<evidence type="ECO:0000256" key="5">
    <source>
        <dbReference type="ARBA" id="ARBA00023136"/>
    </source>
</evidence>
<dbReference type="Gene3D" id="2.40.170.20">
    <property type="entry name" value="TonB-dependent receptor, beta-barrel domain"/>
    <property type="match status" value="1"/>
</dbReference>
<evidence type="ECO:0000259" key="9">
    <source>
        <dbReference type="Pfam" id="PF07715"/>
    </source>
</evidence>
<dbReference type="InterPro" id="IPR036942">
    <property type="entry name" value="Beta-barrel_TonB_sf"/>
</dbReference>
<protein>
    <recommendedName>
        <fullName evidence="9">TonB-dependent receptor plug domain-containing protein</fullName>
    </recommendedName>
</protein>
<comment type="caution">
    <text evidence="10">The sequence shown here is derived from an EMBL/GenBank/DDBJ whole genome shotgun (WGS) entry which is preliminary data.</text>
</comment>
<keyword evidence="3 7" id="KW-1134">Transmembrane beta strand</keyword>
<evidence type="ECO:0000256" key="1">
    <source>
        <dbReference type="ARBA" id="ARBA00004571"/>
    </source>
</evidence>
<evidence type="ECO:0000256" key="2">
    <source>
        <dbReference type="ARBA" id="ARBA00022448"/>
    </source>
</evidence>
<keyword evidence="8" id="KW-0732">Signal</keyword>
<dbReference type="PROSITE" id="PS52016">
    <property type="entry name" value="TONB_DEPENDENT_REC_3"/>
    <property type="match status" value="1"/>
</dbReference>
<dbReference type="SUPFAM" id="SSF56935">
    <property type="entry name" value="Porins"/>
    <property type="match status" value="1"/>
</dbReference>
<dbReference type="InterPro" id="IPR012910">
    <property type="entry name" value="Plug_dom"/>
</dbReference>
<dbReference type="EMBL" id="MVDE01000009">
    <property type="protein sequence ID" value="PKQ67286.1"/>
    <property type="molecule type" value="Genomic_DNA"/>
</dbReference>
<keyword evidence="4 7" id="KW-0812">Transmembrane</keyword>
<keyword evidence="5 7" id="KW-0472">Membrane</keyword>
<feature type="chain" id="PRO_5014762164" description="TonB-dependent receptor plug domain-containing protein" evidence="8">
    <location>
        <begin position="23"/>
        <end position="1004"/>
    </location>
</feature>
<keyword evidence="6 7" id="KW-0998">Cell outer membrane</keyword>
<reference evidence="10 11" key="1">
    <citation type="journal article" date="2017" name="Front. Microbiol.">
        <title>Labilibaculum manganireducens gen. nov., sp. nov. and Labilibaculum filiforme sp. nov., Novel Bacteroidetes Isolated from Subsurface Sediments of the Baltic Sea.</title>
        <authorList>
            <person name="Vandieken V."/>
            <person name="Marshall I.P."/>
            <person name="Niemann H."/>
            <person name="Engelen B."/>
            <person name="Cypionka H."/>
        </authorList>
    </citation>
    <scope>NUCLEOTIDE SEQUENCE [LARGE SCALE GENOMIC DNA]</scope>
    <source>
        <strain evidence="10 11">59.10-2M</strain>
    </source>
</reference>
<dbReference type="Gene3D" id="2.60.40.1120">
    <property type="entry name" value="Carboxypeptidase-like, regulatory domain"/>
    <property type="match status" value="1"/>
</dbReference>
<keyword evidence="2 7" id="KW-0813">Transport</keyword>
<dbReference type="InterPro" id="IPR008969">
    <property type="entry name" value="CarboxyPept-like_regulatory"/>
</dbReference>
<proteinExistence type="inferred from homology"/>
<organism evidence="10 11">
    <name type="scientific">Labilibaculum manganireducens</name>
    <dbReference type="NCBI Taxonomy" id="1940525"/>
    <lineage>
        <taxon>Bacteria</taxon>
        <taxon>Pseudomonadati</taxon>
        <taxon>Bacteroidota</taxon>
        <taxon>Bacteroidia</taxon>
        <taxon>Marinilabiliales</taxon>
        <taxon>Marinifilaceae</taxon>
        <taxon>Labilibaculum</taxon>
    </lineage>
</organism>
<keyword evidence="11" id="KW-1185">Reference proteome</keyword>
<feature type="domain" description="TonB-dependent receptor plug" evidence="9">
    <location>
        <begin position="116"/>
        <end position="220"/>
    </location>
</feature>
<dbReference type="NCBIfam" id="TIGR04056">
    <property type="entry name" value="OMP_RagA_SusC"/>
    <property type="match status" value="1"/>
</dbReference>
<evidence type="ECO:0000256" key="4">
    <source>
        <dbReference type="ARBA" id="ARBA00022692"/>
    </source>
</evidence>
<dbReference type="NCBIfam" id="TIGR04057">
    <property type="entry name" value="SusC_RagA_signa"/>
    <property type="match status" value="1"/>
</dbReference>
<dbReference type="GO" id="GO:0009279">
    <property type="term" value="C:cell outer membrane"/>
    <property type="evidence" value="ECO:0007669"/>
    <property type="project" value="UniProtKB-SubCell"/>
</dbReference>
<dbReference type="InterPro" id="IPR023996">
    <property type="entry name" value="TonB-dep_OMP_SusC/RagA"/>
</dbReference>
<dbReference type="Proteomes" id="UP000233618">
    <property type="component" value="Unassembled WGS sequence"/>
</dbReference>
<dbReference type="Pfam" id="PF07715">
    <property type="entry name" value="Plug"/>
    <property type="match status" value="1"/>
</dbReference>
<name>A0A2N3IAE0_9BACT</name>
<dbReference type="AlphaFoldDB" id="A0A2N3IAE0"/>
<evidence type="ECO:0000256" key="3">
    <source>
        <dbReference type="ARBA" id="ARBA00022452"/>
    </source>
</evidence>
<feature type="signal peptide" evidence="8">
    <location>
        <begin position="1"/>
        <end position="22"/>
    </location>
</feature>
<sequence length="1004" mass="111052">MKKIFLGGFLFCFLILSGVSQAQITVKGVVFETTGNTTLPGVNVVQKGTTNGTITDINGNYSLTIQDPNASLIYSFVGYLSQEIPINNQTSINVTLQEDVSKLDEVVVIGYGTQKKSDLTGAVSVIDTDDAKKTVTYDVAKMLQGQAPGVTVQSSGEPGGSVNIKIRGITSFNNNNPLFVIDGMIVDNPNDFAPGDIESMQVLKDASSAAIYGVRGANGVVIITTKKGVQNGDLKVKLKSLFGIQNVARKISLTDREGYQKITNAAYLNSGQAILPGNDPTSEYYIDNVNTDWQDAAFKTGIIQNHTISFNGGSENFGYNFNTDYYKNSSYIDTPQDYERISTSLNLNGKKGKFKYGAKLGYTKSDKESFNEYNVGTSSVINLLQSIPTMPVYDENRLGGYGGTDNLTQKAITLNVIGFNNLIDNQAERNRFIGNIWGEIEIVKGLKYKISASADQLDTHTRYFVPPSDLGWYYITTNSESSLDINDSRKTFTSLDNLLTYNIEINKHKLDALVGWVQEKTNYYNHWSRGVGFEDNEISHLEYADDTSTGEYESTITGISYLSRINYNFDNKYFLTANYRQDKTSLFAKQNNTGDYFSVSGAWKLHNESFITLPQWMNTAKLRGGYGTLGNNTAGVYAYTPTTNSFASYLFGNTLAPGTIVVDATDPNLKWEDTETVNAAVELGMFDNKLQFTAEYYEKKSTDLLARVPLPLSTGTISNDWSSSVMTNAAAVKNTGFEFLLSYNNSSKEFKYNISANVGTLKNRVLKIGTDDTPINGTNSRTEVGRSIGELYVYETEDLFQSQADVDSHATQPGAVAGDVKFKDVNKDGLITDEDRTYQGVSIPKISYGLNLNGSYKNWEFSMFWQGSAGNKIYNGTYNSLMIGGLVNHHTDMLNYWTPTNTDTNIPRPDQLETNQNARASDRFIQSGNYIKLQNAQLAYNIPLKANNIVEHAKVYVSGQNLLTISKYKGYDPDFMSDGLFSRGFDYGSFPNPRTFILGVEIDF</sequence>
<evidence type="ECO:0000313" key="10">
    <source>
        <dbReference type="EMBL" id="PKQ67286.1"/>
    </source>
</evidence>
<accession>A0A2N3IAE0</accession>
<dbReference type="Gene3D" id="2.170.130.10">
    <property type="entry name" value="TonB-dependent receptor, plug domain"/>
    <property type="match status" value="1"/>
</dbReference>
<dbReference type="InterPro" id="IPR037066">
    <property type="entry name" value="Plug_dom_sf"/>
</dbReference>
<gene>
    <name evidence="10" type="ORF">BZG01_07795</name>
</gene>
<evidence type="ECO:0000256" key="7">
    <source>
        <dbReference type="PROSITE-ProRule" id="PRU01360"/>
    </source>
</evidence>
<dbReference type="Pfam" id="PF13715">
    <property type="entry name" value="CarbopepD_reg_2"/>
    <property type="match status" value="1"/>
</dbReference>
<dbReference type="InterPro" id="IPR039426">
    <property type="entry name" value="TonB-dep_rcpt-like"/>
</dbReference>
<evidence type="ECO:0000256" key="8">
    <source>
        <dbReference type="SAM" id="SignalP"/>
    </source>
</evidence>
<evidence type="ECO:0000256" key="6">
    <source>
        <dbReference type="ARBA" id="ARBA00023237"/>
    </source>
</evidence>
<comment type="similarity">
    <text evidence="7">Belongs to the TonB-dependent receptor family.</text>
</comment>